<organism evidence="5 6">
    <name type="scientific">Kibdelosporangium banguiense</name>
    <dbReference type="NCBI Taxonomy" id="1365924"/>
    <lineage>
        <taxon>Bacteria</taxon>
        <taxon>Bacillati</taxon>
        <taxon>Actinomycetota</taxon>
        <taxon>Actinomycetes</taxon>
        <taxon>Pseudonocardiales</taxon>
        <taxon>Pseudonocardiaceae</taxon>
        <taxon>Kibdelosporangium</taxon>
    </lineage>
</organism>
<dbReference type="Pfam" id="PF01183">
    <property type="entry name" value="Glyco_hydro_25"/>
    <property type="match status" value="1"/>
</dbReference>
<dbReference type="InterPro" id="IPR036779">
    <property type="entry name" value="LysM_dom_sf"/>
</dbReference>
<keyword evidence="2" id="KW-0378">Hydrolase</keyword>
<protein>
    <submittedName>
        <fullName evidence="5">GH25 family lysozyme M1 (1,4-beta-N-acetylmuramidase)</fullName>
    </submittedName>
</protein>
<keyword evidence="3" id="KW-0326">Glycosidase</keyword>
<sequence length="318" mass="34521">MTDYGIDVSHWNTVTDWNAVRGNGIQYVSIKLTESTIMVDPAAGGHVAGARAAGIRPGGYHFARDLDVDAQADRFCDNLKRHGLLGNGSLVPMLDMEAAELRDNANSFVAAFIRRYRIASGQNKILIYANLDWWRNVLRPGEWADGDVYLWIARYNGNPGNPGWSHDRLALHQHTSKGTVPGVAGNVDRNATVGAFTLDMLTLGGTSAPPVPSPPPGPSDNTYTVVPGDTLSEIAARFGTTWQELQRINGIPDANKIFPGQVLRISGRAPAQRTYTVVRGDTLSGIAARFGATWQELQRINGIPDANKIFPGQVLRLP</sequence>
<feature type="domain" description="LysM" evidence="4">
    <location>
        <begin position="273"/>
        <end position="317"/>
    </location>
</feature>
<accession>A0ABS4TN50</accession>
<dbReference type="PROSITE" id="PS51782">
    <property type="entry name" value="LYSM"/>
    <property type="match status" value="2"/>
</dbReference>
<keyword evidence="6" id="KW-1185">Reference proteome</keyword>
<dbReference type="EMBL" id="JAGINW010000001">
    <property type="protein sequence ID" value="MBP2325316.1"/>
    <property type="molecule type" value="Genomic_DNA"/>
</dbReference>
<dbReference type="Gene3D" id="3.20.20.80">
    <property type="entry name" value="Glycosidases"/>
    <property type="match status" value="1"/>
</dbReference>
<evidence type="ECO:0000256" key="3">
    <source>
        <dbReference type="ARBA" id="ARBA00023295"/>
    </source>
</evidence>
<dbReference type="SUPFAM" id="SSF51445">
    <property type="entry name" value="(Trans)glycosidases"/>
    <property type="match status" value="1"/>
</dbReference>
<dbReference type="InterPro" id="IPR002053">
    <property type="entry name" value="Glyco_hydro_25"/>
</dbReference>
<dbReference type="InterPro" id="IPR017853">
    <property type="entry name" value="GH"/>
</dbReference>
<evidence type="ECO:0000256" key="1">
    <source>
        <dbReference type="ARBA" id="ARBA00010646"/>
    </source>
</evidence>
<feature type="domain" description="LysM" evidence="4">
    <location>
        <begin position="221"/>
        <end position="265"/>
    </location>
</feature>
<dbReference type="SUPFAM" id="SSF54106">
    <property type="entry name" value="LysM domain"/>
    <property type="match status" value="2"/>
</dbReference>
<dbReference type="Proteomes" id="UP001519332">
    <property type="component" value="Unassembled WGS sequence"/>
</dbReference>
<gene>
    <name evidence="5" type="ORF">JOF56_005701</name>
</gene>
<dbReference type="Gene3D" id="3.10.350.10">
    <property type="entry name" value="LysM domain"/>
    <property type="match status" value="2"/>
</dbReference>
<dbReference type="Pfam" id="PF01476">
    <property type="entry name" value="LysM"/>
    <property type="match status" value="2"/>
</dbReference>
<dbReference type="RefSeq" id="WP_209642527.1">
    <property type="nucleotide sequence ID" value="NZ_JAGINW010000001.1"/>
</dbReference>
<name>A0ABS4TN50_9PSEU</name>
<reference evidence="5 6" key="1">
    <citation type="submission" date="2021-03" db="EMBL/GenBank/DDBJ databases">
        <title>Sequencing the genomes of 1000 actinobacteria strains.</title>
        <authorList>
            <person name="Klenk H.-P."/>
        </authorList>
    </citation>
    <scope>NUCLEOTIDE SEQUENCE [LARGE SCALE GENOMIC DNA]</scope>
    <source>
        <strain evidence="5 6">DSM 46670</strain>
    </source>
</reference>
<proteinExistence type="inferred from homology"/>
<dbReference type="CDD" id="cd00599">
    <property type="entry name" value="GH25_muramidase"/>
    <property type="match status" value="1"/>
</dbReference>
<evidence type="ECO:0000313" key="5">
    <source>
        <dbReference type="EMBL" id="MBP2325316.1"/>
    </source>
</evidence>
<dbReference type="InterPro" id="IPR018392">
    <property type="entry name" value="LysM"/>
</dbReference>
<evidence type="ECO:0000313" key="6">
    <source>
        <dbReference type="Proteomes" id="UP001519332"/>
    </source>
</evidence>
<dbReference type="SMART" id="SM00257">
    <property type="entry name" value="LysM"/>
    <property type="match status" value="2"/>
</dbReference>
<dbReference type="SMART" id="SM00641">
    <property type="entry name" value="Glyco_25"/>
    <property type="match status" value="1"/>
</dbReference>
<comment type="similarity">
    <text evidence="1">Belongs to the glycosyl hydrolase 25 family.</text>
</comment>
<dbReference type="InterPro" id="IPR018077">
    <property type="entry name" value="Glyco_hydro_fam25_subgr"/>
</dbReference>
<dbReference type="PROSITE" id="PS51904">
    <property type="entry name" value="GLYCOSYL_HYDROL_F25_2"/>
    <property type="match status" value="1"/>
</dbReference>
<dbReference type="PANTHER" id="PTHR33734:SF22">
    <property type="entry name" value="MEMBRANE-BOUND LYTIC MUREIN TRANSGLYCOSYLASE D"/>
    <property type="match status" value="1"/>
</dbReference>
<comment type="caution">
    <text evidence="5">The sequence shown here is derived from an EMBL/GenBank/DDBJ whole genome shotgun (WGS) entry which is preliminary data.</text>
</comment>
<evidence type="ECO:0000256" key="2">
    <source>
        <dbReference type="ARBA" id="ARBA00022801"/>
    </source>
</evidence>
<dbReference type="CDD" id="cd00118">
    <property type="entry name" value="LysM"/>
    <property type="match status" value="2"/>
</dbReference>
<dbReference type="PANTHER" id="PTHR33734">
    <property type="entry name" value="LYSM DOMAIN-CONTAINING GPI-ANCHORED PROTEIN 2"/>
    <property type="match status" value="1"/>
</dbReference>
<evidence type="ECO:0000259" key="4">
    <source>
        <dbReference type="PROSITE" id="PS51782"/>
    </source>
</evidence>